<dbReference type="AlphaFoldDB" id="A0A5B8RIG9"/>
<organism evidence="2">
    <name type="scientific">uncultured organism</name>
    <dbReference type="NCBI Taxonomy" id="155900"/>
    <lineage>
        <taxon>unclassified sequences</taxon>
        <taxon>environmental samples</taxon>
    </lineage>
</organism>
<reference evidence="2" key="1">
    <citation type="submission" date="2019-06" db="EMBL/GenBank/DDBJ databases">
        <authorList>
            <person name="Murdoch R.W."/>
            <person name="Fathepure B."/>
        </authorList>
    </citation>
    <scope>NUCLEOTIDE SEQUENCE</scope>
</reference>
<gene>
    <name evidence="2" type="ORF">KBTEX_03156</name>
</gene>
<feature type="domain" description="Hemerythrin-like" evidence="1">
    <location>
        <begin position="9"/>
        <end position="136"/>
    </location>
</feature>
<protein>
    <recommendedName>
        <fullName evidence="1">Hemerythrin-like domain-containing protein</fullName>
    </recommendedName>
</protein>
<name>A0A5B8RIG9_9ZZZZ</name>
<sequence length="152" mass="16769">MKPQIPQPLTTEHQKLHRRLDAALDAGGEIADATRRLIDVMHPHFVREEEIAMPPLGLLGSLSRGEYDPEMDRVLEMTDALGAELPVMLKEHEAIREAAASLSRAAESAGRNDIVDFCADLGVHAATEEEVLYPAALLVGDIVRRRRENDAD</sequence>
<accession>A0A5B8RIG9</accession>
<evidence type="ECO:0000259" key="1">
    <source>
        <dbReference type="Pfam" id="PF01814"/>
    </source>
</evidence>
<dbReference type="InterPro" id="IPR012312">
    <property type="entry name" value="Hemerythrin-like"/>
</dbReference>
<dbReference type="Gene3D" id="1.20.120.520">
    <property type="entry name" value="nmb1532 protein domain like"/>
    <property type="match status" value="1"/>
</dbReference>
<dbReference type="EMBL" id="MN079174">
    <property type="protein sequence ID" value="QEA06815.1"/>
    <property type="molecule type" value="Genomic_DNA"/>
</dbReference>
<evidence type="ECO:0000313" key="2">
    <source>
        <dbReference type="EMBL" id="QEA06815.1"/>
    </source>
</evidence>
<dbReference type="Pfam" id="PF01814">
    <property type="entry name" value="Hemerythrin"/>
    <property type="match status" value="1"/>
</dbReference>
<proteinExistence type="predicted"/>